<evidence type="ECO:0000313" key="2">
    <source>
        <dbReference type="Proteomes" id="UP001472677"/>
    </source>
</evidence>
<comment type="caution">
    <text evidence="1">The sequence shown here is derived from an EMBL/GenBank/DDBJ whole genome shotgun (WGS) entry which is preliminary data.</text>
</comment>
<dbReference type="Proteomes" id="UP001472677">
    <property type="component" value="Unassembled WGS sequence"/>
</dbReference>
<dbReference type="EMBL" id="JBBPBM010000006">
    <property type="protein sequence ID" value="KAK8580435.1"/>
    <property type="molecule type" value="Genomic_DNA"/>
</dbReference>
<evidence type="ECO:0000313" key="1">
    <source>
        <dbReference type="EMBL" id="KAK8580435.1"/>
    </source>
</evidence>
<organism evidence="1 2">
    <name type="scientific">Hibiscus sabdariffa</name>
    <name type="common">roselle</name>
    <dbReference type="NCBI Taxonomy" id="183260"/>
    <lineage>
        <taxon>Eukaryota</taxon>
        <taxon>Viridiplantae</taxon>
        <taxon>Streptophyta</taxon>
        <taxon>Embryophyta</taxon>
        <taxon>Tracheophyta</taxon>
        <taxon>Spermatophyta</taxon>
        <taxon>Magnoliopsida</taxon>
        <taxon>eudicotyledons</taxon>
        <taxon>Gunneridae</taxon>
        <taxon>Pentapetalae</taxon>
        <taxon>rosids</taxon>
        <taxon>malvids</taxon>
        <taxon>Malvales</taxon>
        <taxon>Malvaceae</taxon>
        <taxon>Malvoideae</taxon>
        <taxon>Hibiscus</taxon>
    </lineage>
</organism>
<accession>A0ABR2FHL8</accession>
<keyword evidence="2" id="KW-1185">Reference proteome</keyword>
<reference evidence="1 2" key="1">
    <citation type="journal article" date="2024" name="G3 (Bethesda)">
        <title>Genome assembly of Hibiscus sabdariffa L. provides insights into metabolisms of medicinal natural products.</title>
        <authorList>
            <person name="Kim T."/>
        </authorList>
    </citation>
    <scope>NUCLEOTIDE SEQUENCE [LARGE SCALE GENOMIC DNA]</scope>
    <source>
        <strain evidence="1">TK-2024</strain>
        <tissue evidence="1">Old leaves</tissue>
    </source>
</reference>
<gene>
    <name evidence="1" type="ORF">V6N12_070709</name>
</gene>
<proteinExistence type="predicted"/>
<sequence length="74" mass="8189">MVMDDNFVDQGDLVFRYRRLAIEFLVNAATQLGSVNNVQREGVVVDRHWVKPMHGRVKASVDGACNLATNMAAA</sequence>
<name>A0ABR2FHL8_9ROSI</name>
<protein>
    <submittedName>
        <fullName evidence="1">Uncharacterized protein</fullName>
    </submittedName>
</protein>